<dbReference type="Proteomes" id="UP000631114">
    <property type="component" value="Unassembled WGS sequence"/>
</dbReference>
<dbReference type="EMBL" id="JADFTS010000005">
    <property type="protein sequence ID" value="KAF9606831.1"/>
    <property type="molecule type" value="Genomic_DNA"/>
</dbReference>
<dbReference type="OrthoDB" id="2157498at2759"/>
<dbReference type="AlphaFoldDB" id="A0A835HY30"/>
<dbReference type="Pfam" id="PF15159">
    <property type="entry name" value="PIG-Y"/>
    <property type="match status" value="1"/>
</dbReference>
<dbReference type="InterPro" id="IPR029164">
    <property type="entry name" value="PIG-Y"/>
</dbReference>
<feature type="transmembrane region" description="Helical" evidence="1">
    <location>
        <begin position="104"/>
        <end position="124"/>
    </location>
</feature>
<proteinExistence type="predicted"/>
<name>A0A835HY30_9MAGN</name>
<evidence type="ECO:0008006" key="4">
    <source>
        <dbReference type="Google" id="ProtNLM"/>
    </source>
</evidence>
<keyword evidence="1" id="KW-0812">Transmembrane</keyword>
<dbReference type="PANTHER" id="PTHR36485">
    <property type="entry name" value="OS01G0939000 PROTEIN"/>
    <property type="match status" value="1"/>
</dbReference>
<reference evidence="2 3" key="1">
    <citation type="submission" date="2020-10" db="EMBL/GenBank/DDBJ databases">
        <title>The Coptis chinensis genome and diversification of protoberbering-type alkaloids.</title>
        <authorList>
            <person name="Wang B."/>
            <person name="Shu S."/>
            <person name="Song C."/>
            <person name="Liu Y."/>
        </authorList>
    </citation>
    <scope>NUCLEOTIDE SEQUENCE [LARGE SCALE GENOMIC DNA]</scope>
    <source>
        <strain evidence="2">HL-2020</strain>
        <tissue evidence="2">Leaf</tissue>
    </source>
</reference>
<dbReference type="PANTHER" id="PTHR36485:SF1">
    <property type="entry name" value="TRANSMEMBRANE PROTEIN"/>
    <property type="match status" value="1"/>
</dbReference>
<evidence type="ECO:0000313" key="3">
    <source>
        <dbReference type="Proteomes" id="UP000631114"/>
    </source>
</evidence>
<accession>A0A835HY30</accession>
<evidence type="ECO:0000313" key="2">
    <source>
        <dbReference type="EMBL" id="KAF9606831.1"/>
    </source>
</evidence>
<protein>
    <recommendedName>
        <fullName evidence="4">Transmembrane protein</fullName>
    </recommendedName>
</protein>
<keyword evidence="1" id="KW-0472">Membrane</keyword>
<feature type="transmembrane region" description="Helical" evidence="1">
    <location>
        <begin position="18"/>
        <end position="39"/>
    </location>
</feature>
<keyword evidence="1" id="KW-1133">Transmembrane helix</keyword>
<comment type="caution">
    <text evidence="2">The sequence shown here is derived from an EMBL/GenBank/DDBJ whole genome shotgun (WGS) entry which is preliminary data.</text>
</comment>
<gene>
    <name evidence="2" type="ORF">IFM89_029288</name>
</gene>
<organism evidence="2 3">
    <name type="scientific">Coptis chinensis</name>
    <dbReference type="NCBI Taxonomy" id="261450"/>
    <lineage>
        <taxon>Eukaryota</taxon>
        <taxon>Viridiplantae</taxon>
        <taxon>Streptophyta</taxon>
        <taxon>Embryophyta</taxon>
        <taxon>Tracheophyta</taxon>
        <taxon>Spermatophyta</taxon>
        <taxon>Magnoliopsida</taxon>
        <taxon>Ranunculales</taxon>
        <taxon>Ranunculaceae</taxon>
        <taxon>Coptidoideae</taxon>
        <taxon>Coptis</taxon>
    </lineage>
</organism>
<evidence type="ECO:0000256" key="1">
    <source>
        <dbReference type="SAM" id="Phobius"/>
    </source>
</evidence>
<dbReference type="PROSITE" id="PS51257">
    <property type="entry name" value="PROKAR_LIPOPROTEIN"/>
    <property type="match status" value="1"/>
</dbReference>
<sequence length="133" mass="14930">MLDKSTSTQPTGLKTNVLWGWCFIVFGCMSFLGFIYAAVLSKLLPPSDNPVLSAIQKDSWKVGFEGGELELVYSLKVHRLSLVMSLVVEYGVGDGRDDMFSSRYYCILVPITLPVLVVAVYFHWLSMKLFKHA</sequence>
<keyword evidence="3" id="KW-1185">Reference proteome</keyword>